<dbReference type="AlphaFoldDB" id="A0A222P014"/>
<evidence type="ECO:0000256" key="2">
    <source>
        <dbReference type="SAM" id="Phobius"/>
    </source>
</evidence>
<evidence type="ECO:0000256" key="1">
    <source>
        <dbReference type="SAM" id="MobiDB-lite"/>
    </source>
</evidence>
<organism evidence="3 4">
    <name type="scientific">Legionella clemsonensis</name>
    <dbReference type="NCBI Taxonomy" id="1867846"/>
    <lineage>
        <taxon>Bacteria</taxon>
        <taxon>Pseudomonadati</taxon>
        <taxon>Pseudomonadota</taxon>
        <taxon>Gammaproteobacteria</taxon>
        <taxon>Legionellales</taxon>
        <taxon>Legionellaceae</taxon>
        <taxon>Legionella</taxon>
    </lineage>
</organism>
<keyword evidence="2" id="KW-0812">Transmembrane</keyword>
<keyword evidence="4" id="KW-1185">Reference proteome</keyword>
<evidence type="ECO:0000313" key="4">
    <source>
        <dbReference type="Proteomes" id="UP000201728"/>
    </source>
</evidence>
<evidence type="ECO:0000313" key="3">
    <source>
        <dbReference type="EMBL" id="ASQ45203.1"/>
    </source>
</evidence>
<name>A0A222P014_9GAMM</name>
<gene>
    <name evidence="3" type="ORF">clem_03225</name>
</gene>
<dbReference type="RefSeq" id="WP_094090286.1">
    <property type="nucleotide sequence ID" value="NZ_CP016397.1"/>
</dbReference>
<feature type="region of interest" description="Disordered" evidence="1">
    <location>
        <begin position="783"/>
        <end position="828"/>
    </location>
</feature>
<dbReference type="KEGG" id="lcd:clem_03225"/>
<sequence length="828" mass="90738">MSKLKEKANVQAIYMQYLLAKAQKIAQEKTNKNELPFDPQGRVLVDVTLDNNDWDTIAEEINQELKEKISVAVLKKEFGSKTDTTTVSLDISNTSLQKNFQEDLRTHLDKVLGSNVKKNNKKRMDTILSALDGTPKGSIIALQQEFHFHLGLAARVYLRTEEKFKDKEAEMKAAHEAAARKVNHLVLSVYAKALEKATDSKGNLNIEVLNKALDKARKSITPQAHTILRQEVVRHTGVIPTQLKKSSLKHAAEATTATANDVLHTDNQQHLATLIKGSENTAHHRIAGKEFAHRQLITHTLTKEANIKSHSHPRIQIRTPSPVVKKGLKEEEYIADVAEKLAQITLEYSLKENLSDHSKKIPKAFIYNRYTAINDSLGDSNGNLQTQSARHILKGAHDYNAAQMKEGDPVFCLVQGISINGFGDHLGYSGDELIIESTLMTEMALLHTLYEASSPEQKESIEQVFEKYKSFLQTRTAEEGYFSQSTQGQEAISAIQAIKKGWQKELSQQVAPDLFASAQSGLKKLIANNLHFSHEHAKLIQSLSVFVEEASIGGCKSGNERAQAINGRVAILDAVLNTPEEELSSEGRIIKETLDTLAKANTKQIGKAADELKSALDTAYNKMGLQTAASIVSLVDQGAAAKVEAKPGHPFYLSRNYAEEKASVLPNLQQTKAGSMQAHKGLPSQMVSAWKGHPVSWWSRMKSNPLGVVGAIIGTIIFPIGAIVGLVSYYKNSQAKAKVAKENENLVKEFEESESAKVLHEVGGGSGAKILGLGIKPKAPGETLNYSKRPNSETGAPSIKGISTQEITNTDKNLGEDALDIKAGNTLQ</sequence>
<proteinExistence type="predicted"/>
<dbReference type="Proteomes" id="UP000201728">
    <property type="component" value="Chromosome"/>
</dbReference>
<dbReference type="OrthoDB" id="5650266at2"/>
<feature type="transmembrane region" description="Helical" evidence="2">
    <location>
        <begin position="706"/>
        <end position="730"/>
    </location>
</feature>
<dbReference type="EMBL" id="CP016397">
    <property type="protein sequence ID" value="ASQ45203.1"/>
    <property type="molecule type" value="Genomic_DNA"/>
</dbReference>
<reference evidence="3 4" key="1">
    <citation type="submission" date="2016-07" db="EMBL/GenBank/DDBJ databases">
        <authorList>
            <person name="Hassler H."/>
        </authorList>
    </citation>
    <scope>NUCLEOTIDE SEQUENCE [LARGE SCALE GENOMIC DNA]</scope>
    <source>
        <strain evidence="3 4">CDC-D5610</strain>
    </source>
</reference>
<accession>A0A222P014</accession>
<protein>
    <submittedName>
        <fullName evidence="3">Uncharacterized protein</fullName>
    </submittedName>
</protein>
<keyword evidence="2" id="KW-1133">Transmembrane helix</keyword>
<feature type="compositionally biased region" description="Polar residues" evidence="1">
    <location>
        <begin position="784"/>
        <end position="812"/>
    </location>
</feature>
<keyword evidence="2" id="KW-0472">Membrane</keyword>